<dbReference type="EMBL" id="JRPN01000010">
    <property type="protein sequence ID" value="KGT79507.1"/>
    <property type="molecule type" value="Genomic_DNA"/>
</dbReference>
<dbReference type="RefSeq" id="WP_041955232.1">
    <property type="nucleotide sequence ID" value="NZ_JRPN01000010.1"/>
</dbReference>
<evidence type="ECO:0000313" key="1">
    <source>
        <dbReference type="EMBL" id="KGT79507.1"/>
    </source>
</evidence>
<protein>
    <submittedName>
        <fullName evidence="1">GlcNAc-PI de-N-acetylase</fullName>
    </submittedName>
</protein>
<gene>
    <name evidence="1" type="ORF">MA20_11455</name>
</gene>
<dbReference type="PANTHER" id="PTHR12993:SF29">
    <property type="entry name" value="BLR3841 PROTEIN"/>
    <property type="match status" value="1"/>
</dbReference>
<reference evidence="1 2" key="1">
    <citation type="submission" date="2014-09" db="EMBL/GenBank/DDBJ databases">
        <title>Draft genome of Bradyrhizobium japonicum Is-34.</title>
        <authorList>
            <person name="Tsurumaru H."/>
            <person name="Yamakawa T."/>
            <person name="Hashimoto S."/>
            <person name="Okizaki K."/>
            <person name="Kanesaki Y."/>
            <person name="Yoshikawa H."/>
            <person name="Yajima S."/>
        </authorList>
    </citation>
    <scope>NUCLEOTIDE SEQUENCE [LARGE SCALE GENOMIC DNA]</scope>
    <source>
        <strain evidence="1 2">Is-34</strain>
    </source>
</reference>
<dbReference type="InterPro" id="IPR024078">
    <property type="entry name" value="LmbE-like_dom_sf"/>
</dbReference>
<dbReference type="Gene3D" id="3.40.50.10320">
    <property type="entry name" value="LmbE-like"/>
    <property type="match status" value="1"/>
</dbReference>
<evidence type="ECO:0000313" key="2">
    <source>
        <dbReference type="Proteomes" id="UP000030377"/>
    </source>
</evidence>
<dbReference type="InterPro" id="IPR003737">
    <property type="entry name" value="GlcNAc_PI_deacetylase-related"/>
</dbReference>
<dbReference type="Proteomes" id="UP000030377">
    <property type="component" value="Unassembled WGS sequence"/>
</dbReference>
<organism evidence="1 2">
    <name type="scientific">Bradyrhizobium japonicum</name>
    <dbReference type="NCBI Taxonomy" id="375"/>
    <lineage>
        <taxon>Bacteria</taxon>
        <taxon>Pseudomonadati</taxon>
        <taxon>Pseudomonadota</taxon>
        <taxon>Alphaproteobacteria</taxon>
        <taxon>Hyphomicrobiales</taxon>
        <taxon>Nitrobacteraceae</taxon>
        <taxon>Bradyrhizobium</taxon>
    </lineage>
</organism>
<comment type="caution">
    <text evidence="1">The sequence shown here is derived from an EMBL/GenBank/DDBJ whole genome shotgun (WGS) entry which is preliminary data.</text>
</comment>
<dbReference type="SUPFAM" id="SSF102588">
    <property type="entry name" value="LmbE-like"/>
    <property type="match status" value="1"/>
</dbReference>
<dbReference type="AlphaFoldDB" id="A0A0A3XYL2"/>
<dbReference type="GO" id="GO:0016811">
    <property type="term" value="F:hydrolase activity, acting on carbon-nitrogen (but not peptide) bonds, in linear amides"/>
    <property type="evidence" value="ECO:0007669"/>
    <property type="project" value="TreeGrafter"/>
</dbReference>
<accession>A0A0A3XYL2</accession>
<dbReference type="Pfam" id="PF02585">
    <property type="entry name" value="PIG-L"/>
    <property type="match status" value="1"/>
</dbReference>
<proteinExistence type="predicted"/>
<name>A0A0A3XYL2_BRAJP</name>
<dbReference type="PANTHER" id="PTHR12993">
    <property type="entry name" value="N-ACETYLGLUCOSAMINYL-PHOSPHATIDYLINOSITOL DE-N-ACETYLASE-RELATED"/>
    <property type="match status" value="1"/>
</dbReference>
<sequence length="246" mass="27112">MNADEYLHLVDGLPVKDWSELTRGEPFAVLSPHPDDESLGAGGLIALARRHAQDVSIILLTDGSKSHPSSETYPRDRLIATRRSELASAARILGVCSDQLFELGLPDAAAPFEGPDFEQAVERISAILASTRASTLFVTWEHDQHCDHQAAAKLARELRRRHPALTLWSYPVWGWHFPPSQTVSAPAPKGARLAIEGVLPEKLAAIAAHASQMTDLIDDDSDGFRFTDETLAPFLRPFEYYIEVPL</sequence>